<dbReference type="InterPro" id="IPR000722">
    <property type="entry name" value="RNA_pol_asu"/>
</dbReference>
<evidence type="ECO:0000313" key="13">
    <source>
        <dbReference type="EMBL" id="AEF80386.1"/>
    </source>
</evidence>
<feature type="binding site" evidence="8">
    <location>
        <position position="78"/>
    </location>
    <ligand>
        <name>Zn(2+)</name>
        <dbReference type="ChEBI" id="CHEBI:29105"/>
        <label>1</label>
    </ligand>
</feature>
<accession>F5YG22</accession>
<dbReference type="KEGG" id="taz:TREAZ_1282"/>
<comment type="cofactor">
    <cofactor evidence="8">
        <name>Mg(2+)</name>
        <dbReference type="ChEBI" id="CHEBI:18420"/>
    </cofactor>
    <text evidence="8">Binds 1 Mg(2+) ion per subunit.</text>
</comment>
<feature type="binding site" evidence="8">
    <location>
        <position position="62"/>
    </location>
    <ligand>
        <name>Zn(2+)</name>
        <dbReference type="ChEBI" id="CHEBI:29105"/>
        <label>1</label>
    </ligand>
</feature>
<dbReference type="InParanoid" id="F5YG22"/>
<protein>
    <recommendedName>
        <fullName evidence="8">DNA-directed RNA polymerase subunit beta'</fullName>
        <shortName evidence="8">RNAP subunit beta'</shortName>
        <ecNumber evidence="8">2.7.7.6</ecNumber>
    </recommendedName>
    <alternativeName>
        <fullName evidence="8">RNA polymerase subunit beta'</fullName>
    </alternativeName>
    <alternativeName>
        <fullName evidence="8">Transcriptase subunit beta'</fullName>
    </alternativeName>
</protein>
<evidence type="ECO:0000256" key="11">
    <source>
        <dbReference type="SAM" id="MobiDB-lite"/>
    </source>
</evidence>
<dbReference type="GO" id="GO:0000428">
    <property type="term" value="C:DNA-directed RNA polymerase complex"/>
    <property type="evidence" value="ECO:0007669"/>
    <property type="project" value="UniProtKB-KW"/>
</dbReference>
<feature type="binding site" evidence="8">
    <location>
        <position position="60"/>
    </location>
    <ligand>
        <name>Zn(2+)</name>
        <dbReference type="ChEBI" id="CHEBI:29105"/>
        <label>1</label>
    </ligand>
</feature>
<dbReference type="SUPFAM" id="SSF64484">
    <property type="entry name" value="beta and beta-prime subunits of DNA dependent RNA-polymerase"/>
    <property type="match status" value="1"/>
</dbReference>
<keyword evidence="10" id="KW-0175">Coiled coil</keyword>
<dbReference type="RefSeq" id="WP_015710715.1">
    <property type="nucleotide sequence ID" value="NC_015577.1"/>
</dbReference>
<feature type="binding site" evidence="8">
    <location>
        <position position="907"/>
    </location>
    <ligand>
        <name>Zn(2+)</name>
        <dbReference type="ChEBI" id="CHEBI:29105"/>
        <label>2</label>
    </ligand>
</feature>
<dbReference type="eggNOG" id="COG0086">
    <property type="taxonomic scope" value="Bacteria"/>
</dbReference>
<feature type="binding site" evidence="8">
    <location>
        <position position="449"/>
    </location>
    <ligand>
        <name>Mg(2+)</name>
        <dbReference type="ChEBI" id="CHEBI:18420"/>
    </ligand>
</feature>
<keyword evidence="2 8" id="KW-0808">Transferase</keyword>
<sequence>MRDIQDFDSINIRLASPEMIRAWSYGEVKKPETINYRTLRPEKDGLFCERIFGTTKEWECYCGKFKSIRYKGVICDRCGVEVTHFKVRRERMGHIELAAPVSHIWYYRSVPSRMGLLLDLPMTALRSVLYYEKYVVIEPGDTDLKKMQLLSEDEYYESQERYGGSFTAGMGAEAVHTLLENLDLDKMATELRAKMIEKGAKSDKRLLKRIDIVENFRNSKNKPEWMILKVIPVIPPELRPMVQLDGGRFATSDLNDLYRRVINRNNRLKRLQALNAPDIIIRNEKRMLQEAVDALFDNSKKKRVVKGASNRPLKSISDMLKGKQGRFRQNLLGKRVDYSGRSVITVGPELKMWQCGLPTKMALELFKPFIMKKLVDKDVVYNIKKAKMLVEQETPEVFAILDEVVKEHPVLLNRAPTLHRLGIQAFEPVLVEGKAIKLHPLVCHAFNADFDGDQMAVHVPLTQAAQMECWTLMLSARNLLNPANGKTIVFPSQDMVLGINFLTRIKPKARRPNVDKYIPLEKQYALETRYPEARKASLEKQNALETQLSVEKEKNEAKYRGLDSAFVAEEKKKDEKKYQDLKDSLAAEKKQYQELETQLVLARKLALEKNPDLAQNPDLEAKLSQLIPRYTSLDEILMAIEAKSLDWEAVIKIKPVKFPIWGKIGEEAKPDKDGLIETTPGRLVFNDEMPPEIPFLNYELKDKELRALIENVFSEKGSWITVKMLDVIKATGYKYATVFGATIGVDDIIVPVEKAAMIEEANKKVEEIQRHHREGTITQEERHINTEVVWTKTNEALTDIMMQTLEKDRDGFNSMYMMANSGARGSRNQIRQLAGMRGLMQKPSGETIELPIRSNFKEGLSVIEFFISTNGARKGLADTALKTAEAGYLTRRLVDIAQDVVVNEDDCGTINGVSYSAIKNGEEIVEPLRDRIVGRYTLEQVKHPITKELIVDVNEEITEVVVKKIEAAGVETVRIRTVLTCEAKHGVCRMCYGRNLATNRSVDIGEAVGTIAAQSIGQPGTQLTMRTFHTGGAALKISEENRIFFKYPVYVRDVDGAHVELAEEKSENAEGKLEVRKPAHWLFTRKGFAIINRVMKEFKLESRDELLAENGQRVIRDAPIIKRGNKEILSPENAYAMVLEKGRSRVLYLIGQDQKIEIRNGSEFVVKKGDVVEADKNIATFDPFSDPIIAEASGTIKYEDIILGTTYEENLDEKTGNSEKQILEFQSENKQPRILIIDDNGNEAASYHLPGGAYLNVDEGQKISAGRTIAKTLKESGKTMDITSGLPRISELFEARKPKSPAVLAEVSGVVRFKNIVKGKRVVIIEDAFGKEYKHLIPMSKRILIRDGDTVEAGESLCLGAVNPHDVLHIKGESHLQRYLMDEIQQVYRVQGVTINDKHIGVIVRQMMRKVEIVKVGDTKFIYGQLVDKYRFHEENHRVMAQGGQPGVARPVFQGITKASLNIDSFLSAASFQETTRVLTNAAIAGSTDYLRGLKENILIGHPIPAGTGMKRYRQVKLFDEEQQDLDAYMEEILEKRKLEKAAEAAREDGDFPVDDTDVEADSEVDDETDDDAEPEAESTGAEV</sequence>
<keyword evidence="8" id="KW-0862">Zinc</keyword>
<dbReference type="GO" id="GO:0008270">
    <property type="term" value="F:zinc ion binding"/>
    <property type="evidence" value="ECO:0007669"/>
    <property type="project" value="UniProtKB-UniRule"/>
</dbReference>
<dbReference type="Pfam" id="PF04998">
    <property type="entry name" value="RNA_pol_Rpb1_5"/>
    <property type="match status" value="1"/>
</dbReference>
<dbReference type="InterPro" id="IPR042102">
    <property type="entry name" value="RNA_pol_Rpb1_3_sf"/>
</dbReference>
<dbReference type="Gene3D" id="2.40.50.100">
    <property type="match status" value="2"/>
</dbReference>
<evidence type="ECO:0000256" key="8">
    <source>
        <dbReference type="HAMAP-Rule" id="MF_01322"/>
    </source>
</evidence>
<dbReference type="Pfam" id="PF04983">
    <property type="entry name" value="RNA_pol_Rpb1_3"/>
    <property type="match status" value="1"/>
</dbReference>
<comment type="similarity">
    <text evidence="8 9">Belongs to the RNA polymerase beta' chain family.</text>
</comment>
<dbReference type="EMBL" id="CP001841">
    <property type="protein sequence ID" value="AEF80386.1"/>
    <property type="molecule type" value="Genomic_DNA"/>
</dbReference>
<evidence type="ECO:0000256" key="10">
    <source>
        <dbReference type="SAM" id="Coils"/>
    </source>
</evidence>
<keyword evidence="5 8" id="KW-0460">Magnesium</keyword>
<dbReference type="Gene3D" id="1.10.132.30">
    <property type="match status" value="1"/>
</dbReference>
<dbReference type="GO" id="GO:0003899">
    <property type="term" value="F:DNA-directed RNA polymerase activity"/>
    <property type="evidence" value="ECO:0007669"/>
    <property type="project" value="UniProtKB-UniRule"/>
</dbReference>
<reference evidence="14" key="1">
    <citation type="submission" date="2009-12" db="EMBL/GenBank/DDBJ databases">
        <title>Complete sequence of Treponema azotonutricium strain ZAS-9.</title>
        <authorList>
            <person name="Tetu S.G."/>
            <person name="Matson E."/>
            <person name="Ren Q."/>
            <person name="Seshadri R."/>
            <person name="Elbourne L."/>
            <person name="Hassan K.A."/>
            <person name="Durkin A."/>
            <person name="Radune D."/>
            <person name="Mohamoud Y."/>
            <person name="Shay R."/>
            <person name="Jin S."/>
            <person name="Zhang X."/>
            <person name="Lucey K."/>
            <person name="Ballor N.R."/>
            <person name="Ottesen E."/>
            <person name="Rosenthal R."/>
            <person name="Allen A."/>
            <person name="Leadbetter J.R."/>
            <person name="Paulsen I.T."/>
        </authorList>
    </citation>
    <scope>NUCLEOTIDE SEQUENCE [LARGE SCALE GENOMIC DNA]</scope>
    <source>
        <strain evidence="14">ATCC BAA-888 / DSM 13862 / ZAS-9</strain>
    </source>
</reference>
<evidence type="ECO:0000256" key="5">
    <source>
        <dbReference type="ARBA" id="ARBA00022842"/>
    </source>
</evidence>
<dbReference type="Pfam" id="PF00623">
    <property type="entry name" value="RNA_pol_Rpb1_2"/>
    <property type="match status" value="2"/>
</dbReference>
<dbReference type="Proteomes" id="UP000009222">
    <property type="component" value="Chromosome"/>
</dbReference>
<evidence type="ECO:0000313" key="14">
    <source>
        <dbReference type="Proteomes" id="UP000009222"/>
    </source>
</evidence>
<dbReference type="Pfam" id="PF05000">
    <property type="entry name" value="RNA_pol_Rpb1_4"/>
    <property type="match status" value="1"/>
</dbReference>
<proteinExistence type="inferred from homology"/>
<dbReference type="InterPro" id="IPR006592">
    <property type="entry name" value="RNA_pol_N"/>
</dbReference>
<dbReference type="InterPro" id="IPR007083">
    <property type="entry name" value="RNA_pol_Rpb1_4"/>
</dbReference>
<feature type="binding site" evidence="8">
    <location>
        <position position="453"/>
    </location>
    <ligand>
        <name>Mg(2+)</name>
        <dbReference type="ChEBI" id="CHEBI:18420"/>
    </ligand>
</feature>
<gene>
    <name evidence="8 13" type="primary">rpoC</name>
    <name evidence="13" type="ordered locus">TREAZ_1282</name>
</gene>
<dbReference type="CDD" id="cd02655">
    <property type="entry name" value="RNAP_beta'_C"/>
    <property type="match status" value="1"/>
</dbReference>
<keyword evidence="14" id="KW-1185">Reference proteome</keyword>
<dbReference type="Gene3D" id="2.40.40.20">
    <property type="match status" value="1"/>
</dbReference>
<dbReference type="InterPro" id="IPR012754">
    <property type="entry name" value="DNA-dir_RpoC_beta_prime_bact"/>
</dbReference>
<evidence type="ECO:0000256" key="3">
    <source>
        <dbReference type="ARBA" id="ARBA00022695"/>
    </source>
</evidence>
<keyword evidence="1 8" id="KW-0240">DNA-directed RNA polymerase</keyword>
<dbReference type="Gene3D" id="4.10.860.120">
    <property type="entry name" value="RNA polymerase II, clamp domain"/>
    <property type="match status" value="1"/>
</dbReference>
<feature type="compositionally biased region" description="Basic and acidic residues" evidence="11">
    <location>
        <begin position="1540"/>
        <end position="1550"/>
    </location>
</feature>
<reference evidence="13 14" key="2">
    <citation type="journal article" date="2011" name="ISME J.">
        <title>RNA-seq reveals cooperative metabolic interactions between two termite-gut spirochete species in co-culture.</title>
        <authorList>
            <person name="Rosenthal A.Z."/>
            <person name="Matson E.G."/>
            <person name="Eldar A."/>
            <person name="Leadbetter J.R."/>
        </authorList>
    </citation>
    <scope>NUCLEOTIDE SEQUENCE [LARGE SCALE GENOMIC DNA]</scope>
    <source>
        <strain evidence="14">ATCC BAA-888 / DSM 13862 / ZAS-9</strain>
    </source>
</reference>
<dbReference type="FunCoup" id="F5YG22">
    <property type="interactions" value="358"/>
</dbReference>
<comment type="subunit">
    <text evidence="8">The RNAP catalytic core consists of 2 alpha, 1 beta, 1 beta' and 1 omega subunit. When a sigma factor is associated with the core the holoenzyme is formed, which can initiate transcription.</text>
</comment>
<dbReference type="SMART" id="SM00663">
    <property type="entry name" value="RPOLA_N"/>
    <property type="match status" value="1"/>
</dbReference>
<dbReference type="InterPro" id="IPR045867">
    <property type="entry name" value="DNA-dir_RpoC_beta_prime"/>
</dbReference>
<dbReference type="CDD" id="cd01609">
    <property type="entry name" value="RNAP_beta'_N"/>
    <property type="match status" value="1"/>
</dbReference>
<dbReference type="InterPro" id="IPR038120">
    <property type="entry name" value="Rpb1_funnel_sf"/>
</dbReference>
<dbReference type="InterPro" id="IPR007081">
    <property type="entry name" value="RNA_pol_Rpb1_5"/>
</dbReference>
<feature type="coiled-coil region" evidence="10">
    <location>
        <begin position="568"/>
        <end position="605"/>
    </location>
</feature>
<dbReference type="Pfam" id="PF04997">
    <property type="entry name" value="RNA_pol_Rpb1_1"/>
    <property type="match status" value="1"/>
</dbReference>
<dbReference type="PANTHER" id="PTHR19376:SF54">
    <property type="entry name" value="DNA-DIRECTED RNA POLYMERASE SUBUNIT BETA"/>
    <property type="match status" value="1"/>
</dbReference>
<evidence type="ECO:0000259" key="12">
    <source>
        <dbReference type="SMART" id="SM00663"/>
    </source>
</evidence>
<dbReference type="HAMAP" id="MF_01322">
    <property type="entry name" value="RNApol_bact_RpoC"/>
    <property type="match status" value="1"/>
</dbReference>
<dbReference type="STRING" id="545695.TREAZ_1282"/>
<dbReference type="Gene3D" id="1.10.274.100">
    <property type="entry name" value="RNA polymerase Rpb1, domain 3"/>
    <property type="match status" value="1"/>
</dbReference>
<feature type="binding site" evidence="8">
    <location>
        <position position="981"/>
    </location>
    <ligand>
        <name>Zn(2+)</name>
        <dbReference type="ChEBI" id="CHEBI:29105"/>
        <label>2</label>
    </ligand>
</feature>
<dbReference type="InterPro" id="IPR044893">
    <property type="entry name" value="RNA_pol_Rpb1_clamp_domain"/>
</dbReference>
<dbReference type="EC" id="2.7.7.6" evidence="8"/>
<dbReference type="Gene3D" id="1.10.150.390">
    <property type="match status" value="1"/>
</dbReference>
<evidence type="ECO:0000256" key="2">
    <source>
        <dbReference type="ARBA" id="ARBA00022679"/>
    </source>
</evidence>
<feature type="region of interest" description="Disordered" evidence="11">
    <location>
        <begin position="1540"/>
        <end position="1584"/>
    </location>
</feature>
<feature type="compositionally biased region" description="Acidic residues" evidence="11">
    <location>
        <begin position="1551"/>
        <end position="1577"/>
    </location>
</feature>
<evidence type="ECO:0000256" key="6">
    <source>
        <dbReference type="ARBA" id="ARBA00023163"/>
    </source>
</evidence>
<keyword evidence="4 8" id="KW-0479">Metal-binding</keyword>
<evidence type="ECO:0000256" key="1">
    <source>
        <dbReference type="ARBA" id="ARBA00022478"/>
    </source>
</evidence>
<dbReference type="GO" id="GO:0003677">
    <property type="term" value="F:DNA binding"/>
    <property type="evidence" value="ECO:0007669"/>
    <property type="project" value="UniProtKB-UniRule"/>
</dbReference>
<dbReference type="Gene3D" id="1.10.1790.20">
    <property type="match status" value="1"/>
</dbReference>
<dbReference type="InterPro" id="IPR007080">
    <property type="entry name" value="RNA_pol_Rpb1_1"/>
</dbReference>
<comment type="function">
    <text evidence="8 9">DNA-dependent RNA polymerase catalyzes the transcription of DNA into RNA using the four ribonucleoside triphosphates as substrates.</text>
</comment>
<dbReference type="InterPro" id="IPR007066">
    <property type="entry name" value="RNA_pol_Rpb1_3"/>
</dbReference>
<keyword evidence="6 8" id="KW-0804">Transcription</keyword>
<feature type="binding site" evidence="8">
    <location>
        <position position="451"/>
    </location>
    <ligand>
        <name>Mg(2+)</name>
        <dbReference type="ChEBI" id="CHEBI:18420"/>
    </ligand>
</feature>
<feature type="binding site" evidence="8">
    <location>
        <position position="991"/>
    </location>
    <ligand>
        <name>Zn(2+)</name>
        <dbReference type="ChEBI" id="CHEBI:29105"/>
        <label>2</label>
    </ligand>
</feature>
<dbReference type="HOGENOM" id="CLU_000524_3_1_12"/>
<name>F5YG22_LEAAZ</name>
<dbReference type="GO" id="GO:0006351">
    <property type="term" value="P:DNA-templated transcription"/>
    <property type="evidence" value="ECO:0007669"/>
    <property type="project" value="UniProtKB-UniRule"/>
</dbReference>
<evidence type="ECO:0000256" key="9">
    <source>
        <dbReference type="RuleBase" id="RU004279"/>
    </source>
</evidence>
<comment type="cofactor">
    <cofactor evidence="8">
        <name>Zn(2+)</name>
        <dbReference type="ChEBI" id="CHEBI:29105"/>
    </cofactor>
    <text evidence="8">Binds 2 Zn(2+) ions per subunit.</text>
</comment>
<organism evidence="13 14">
    <name type="scientific">Leadbettera azotonutricia (strain ATCC BAA-888 / DSM 13862 / ZAS-9)</name>
    <name type="common">Treponema azotonutricium</name>
    <dbReference type="NCBI Taxonomy" id="545695"/>
    <lineage>
        <taxon>Bacteria</taxon>
        <taxon>Pseudomonadati</taxon>
        <taxon>Spirochaetota</taxon>
        <taxon>Spirochaetia</taxon>
        <taxon>Spirochaetales</taxon>
        <taxon>Breznakiellaceae</taxon>
        <taxon>Leadbettera</taxon>
    </lineage>
</organism>
<evidence type="ECO:0000256" key="7">
    <source>
        <dbReference type="ARBA" id="ARBA00048552"/>
    </source>
</evidence>
<feature type="binding site" evidence="8">
    <location>
        <position position="75"/>
    </location>
    <ligand>
        <name>Zn(2+)</name>
        <dbReference type="ChEBI" id="CHEBI:29105"/>
        <label>1</label>
    </ligand>
</feature>
<evidence type="ECO:0000256" key="4">
    <source>
        <dbReference type="ARBA" id="ARBA00022723"/>
    </source>
</evidence>
<dbReference type="GO" id="GO:0000287">
    <property type="term" value="F:magnesium ion binding"/>
    <property type="evidence" value="ECO:0007669"/>
    <property type="project" value="UniProtKB-UniRule"/>
</dbReference>
<keyword evidence="3 8" id="KW-0548">Nucleotidyltransferase</keyword>
<comment type="catalytic activity">
    <reaction evidence="7 8 9">
        <text>RNA(n) + a ribonucleoside 5'-triphosphate = RNA(n+1) + diphosphate</text>
        <dbReference type="Rhea" id="RHEA:21248"/>
        <dbReference type="Rhea" id="RHEA-COMP:14527"/>
        <dbReference type="Rhea" id="RHEA-COMP:17342"/>
        <dbReference type="ChEBI" id="CHEBI:33019"/>
        <dbReference type="ChEBI" id="CHEBI:61557"/>
        <dbReference type="ChEBI" id="CHEBI:140395"/>
        <dbReference type="EC" id="2.7.7.6"/>
    </reaction>
</comment>
<feature type="domain" description="RNA polymerase N-terminal" evidence="12">
    <location>
        <begin position="224"/>
        <end position="503"/>
    </location>
</feature>
<dbReference type="PANTHER" id="PTHR19376">
    <property type="entry name" value="DNA-DIRECTED RNA POLYMERASE"/>
    <property type="match status" value="1"/>
</dbReference>
<dbReference type="Gene3D" id="1.10.40.90">
    <property type="match status" value="1"/>
</dbReference>
<feature type="binding site" evidence="8">
    <location>
        <position position="988"/>
    </location>
    <ligand>
        <name>Zn(2+)</name>
        <dbReference type="ChEBI" id="CHEBI:29105"/>
        <label>2</label>
    </ligand>
</feature>